<gene>
    <name evidence="1" type="ORF">PCOR1329_LOCUS66778</name>
</gene>
<organism evidence="1 2">
    <name type="scientific">Prorocentrum cordatum</name>
    <dbReference type="NCBI Taxonomy" id="2364126"/>
    <lineage>
        <taxon>Eukaryota</taxon>
        <taxon>Sar</taxon>
        <taxon>Alveolata</taxon>
        <taxon>Dinophyceae</taxon>
        <taxon>Prorocentrales</taxon>
        <taxon>Prorocentraceae</taxon>
        <taxon>Prorocentrum</taxon>
    </lineage>
</organism>
<sequence>MPLLPSYLDVLAFDTVFRELALGPRDVSLTKLIPALMQRGVPPDVASAVHEYLKVHGPRVLDGGIEPAAAQLIADWHTATWSHVRSNDGRDVTPVTDDTPVASSTIAARQGEKLGAIIFNVIYDILLAEVRERLKELGVSSRMAVPTDAVPWHTNVNPESDLEEITVDQSTYVDDLAELFEADTPAQLIDSLTQAVNVLYEVLSRYGLKINFGPEKTAIMLRLFGVGARAAYNQLQDEAGDLGLDTNAGRCGIVYHYKHVGTTLQTSGRSMPDAQAKATKMQKTYGPMAHTVFGSCHLSKATRASLACSLLDSQLLFGAELWLQDDPVAKRRTQAAYMRPRRQVLGHPRFGHTDVSDDQACTQLGHSALDM</sequence>
<reference evidence="1" key="1">
    <citation type="submission" date="2023-10" db="EMBL/GenBank/DDBJ databases">
        <authorList>
            <person name="Chen Y."/>
            <person name="Shah S."/>
            <person name="Dougan E. K."/>
            <person name="Thang M."/>
            <person name="Chan C."/>
        </authorList>
    </citation>
    <scope>NUCLEOTIDE SEQUENCE [LARGE SCALE GENOMIC DNA]</scope>
</reference>
<dbReference type="Proteomes" id="UP001189429">
    <property type="component" value="Unassembled WGS sequence"/>
</dbReference>
<dbReference type="EMBL" id="CAUYUJ010018617">
    <property type="protein sequence ID" value="CAK0885049.1"/>
    <property type="molecule type" value="Genomic_DNA"/>
</dbReference>
<feature type="non-terminal residue" evidence="1">
    <location>
        <position position="371"/>
    </location>
</feature>
<evidence type="ECO:0000313" key="1">
    <source>
        <dbReference type="EMBL" id="CAK0885049.1"/>
    </source>
</evidence>
<protein>
    <recommendedName>
        <fullName evidence="3">Reverse transcriptase domain-containing protein</fullName>
    </recommendedName>
</protein>
<evidence type="ECO:0000313" key="2">
    <source>
        <dbReference type="Proteomes" id="UP001189429"/>
    </source>
</evidence>
<name>A0ABN9WF69_9DINO</name>
<accession>A0ABN9WF69</accession>
<keyword evidence="2" id="KW-1185">Reference proteome</keyword>
<comment type="caution">
    <text evidence="1">The sequence shown here is derived from an EMBL/GenBank/DDBJ whole genome shotgun (WGS) entry which is preliminary data.</text>
</comment>
<evidence type="ECO:0008006" key="3">
    <source>
        <dbReference type="Google" id="ProtNLM"/>
    </source>
</evidence>
<proteinExistence type="predicted"/>